<accession>A0AAN7NZ14</accession>
<dbReference type="Proteomes" id="UP001353858">
    <property type="component" value="Unassembled WGS sequence"/>
</dbReference>
<dbReference type="Gene3D" id="3.40.50.1820">
    <property type="entry name" value="alpha/beta hydrolase"/>
    <property type="match status" value="1"/>
</dbReference>
<comment type="caution">
    <text evidence="2">The sequence shown here is derived from an EMBL/GenBank/DDBJ whole genome shotgun (WGS) entry which is preliminary data.</text>
</comment>
<evidence type="ECO:0000313" key="2">
    <source>
        <dbReference type="EMBL" id="KAK4873387.1"/>
    </source>
</evidence>
<reference evidence="3" key="1">
    <citation type="submission" date="2023-01" db="EMBL/GenBank/DDBJ databases">
        <title>Key to firefly adult light organ development and bioluminescence: homeobox transcription factors regulate luciferase expression and transportation to peroxisome.</title>
        <authorList>
            <person name="Fu X."/>
        </authorList>
    </citation>
    <scope>NUCLEOTIDE SEQUENCE [LARGE SCALE GENOMIC DNA]</scope>
</reference>
<evidence type="ECO:0000313" key="3">
    <source>
        <dbReference type="Proteomes" id="UP001353858"/>
    </source>
</evidence>
<evidence type="ECO:0000259" key="1">
    <source>
        <dbReference type="Pfam" id="PF07859"/>
    </source>
</evidence>
<dbReference type="AlphaFoldDB" id="A0AAN7NZ14"/>
<dbReference type="GO" id="GO:0052651">
    <property type="term" value="P:monoacylglycerol catabolic process"/>
    <property type="evidence" value="ECO:0007669"/>
    <property type="project" value="TreeGrafter"/>
</dbReference>
<feature type="domain" description="Alpha/beta hydrolase fold-3" evidence="1">
    <location>
        <begin position="136"/>
        <end position="195"/>
    </location>
</feature>
<dbReference type="PANTHER" id="PTHR12277:SF194">
    <property type="entry name" value="FI04476P"/>
    <property type="match status" value="1"/>
</dbReference>
<dbReference type="InterPro" id="IPR013094">
    <property type="entry name" value="AB_hydrolase_3"/>
</dbReference>
<dbReference type="InterPro" id="IPR029058">
    <property type="entry name" value="AB_hydrolase_fold"/>
</dbReference>
<organism evidence="2 3">
    <name type="scientific">Aquatica leii</name>
    <dbReference type="NCBI Taxonomy" id="1421715"/>
    <lineage>
        <taxon>Eukaryota</taxon>
        <taxon>Metazoa</taxon>
        <taxon>Ecdysozoa</taxon>
        <taxon>Arthropoda</taxon>
        <taxon>Hexapoda</taxon>
        <taxon>Insecta</taxon>
        <taxon>Pterygota</taxon>
        <taxon>Neoptera</taxon>
        <taxon>Endopterygota</taxon>
        <taxon>Coleoptera</taxon>
        <taxon>Polyphaga</taxon>
        <taxon>Elateriformia</taxon>
        <taxon>Elateroidea</taxon>
        <taxon>Lampyridae</taxon>
        <taxon>Luciolinae</taxon>
        <taxon>Aquatica</taxon>
    </lineage>
</organism>
<gene>
    <name evidence="2" type="ORF">RN001_015416</name>
</gene>
<name>A0AAN7NZ14_9COLE</name>
<dbReference type="PANTHER" id="PTHR12277">
    <property type="entry name" value="ALPHA/BETA HYDROLASE DOMAIN-CONTAINING PROTEIN"/>
    <property type="match status" value="1"/>
</dbReference>
<sequence length="327" mass="37914">MVLFVALPLVFKHSVVLQRNLIFHPVRSPSYLHKKIAHDDNNQYYDGKKTFSHRYVEVNKIENITLGTWNISLELCYRSYNQNPVPNMLYFHSGVSDRRSYTAAYYTLANTFNVTTFDYRSYGDSSVAELTESGLVDDSIRLYKWLLNQSNGDVYVMGDKLGASIATHMVAKLQKENLVPTGLILVDPFTSLSDKIKEWFWPLGRIFSWMPWYDSMVADVLQRNDLAFETSRHIGKVDCPIMVLAKYYTDGLPDKLALIASERDPATQGTVILRQTWWSSKDNWSTTLDLTKDFLDELTSNFFNEVITLVLRNNTIKWYKQKLTFQF</sequence>
<dbReference type="EMBL" id="JARPUR010000007">
    <property type="protein sequence ID" value="KAK4873387.1"/>
    <property type="molecule type" value="Genomic_DNA"/>
</dbReference>
<dbReference type="Pfam" id="PF07859">
    <property type="entry name" value="Abhydrolase_3"/>
    <property type="match status" value="1"/>
</dbReference>
<protein>
    <recommendedName>
        <fullName evidence="1">Alpha/beta hydrolase fold-3 domain-containing protein</fullName>
    </recommendedName>
</protein>
<dbReference type="GO" id="GO:0047372">
    <property type="term" value="F:monoacylglycerol lipase activity"/>
    <property type="evidence" value="ECO:0007669"/>
    <property type="project" value="TreeGrafter"/>
</dbReference>
<dbReference type="GO" id="GO:0005789">
    <property type="term" value="C:endoplasmic reticulum membrane"/>
    <property type="evidence" value="ECO:0007669"/>
    <property type="project" value="TreeGrafter"/>
</dbReference>
<proteinExistence type="predicted"/>
<dbReference type="GO" id="GO:0004622">
    <property type="term" value="F:phosphatidylcholine lysophospholipase activity"/>
    <property type="evidence" value="ECO:0007669"/>
    <property type="project" value="TreeGrafter"/>
</dbReference>
<keyword evidence="3" id="KW-1185">Reference proteome</keyword>
<dbReference type="SUPFAM" id="SSF53474">
    <property type="entry name" value="alpha/beta-Hydrolases"/>
    <property type="match status" value="1"/>
</dbReference>
<dbReference type="GO" id="GO:0006660">
    <property type="term" value="P:phosphatidylserine catabolic process"/>
    <property type="evidence" value="ECO:0007669"/>
    <property type="project" value="TreeGrafter"/>
</dbReference>